<dbReference type="AlphaFoldDB" id="A0A060HL91"/>
<accession>A0A060HL91</accession>
<gene>
    <name evidence="2" type="ORF">NVIE_017120</name>
</gene>
<sequence length="58" mass="6940">MPEHGELDPQSQNRWFCGYWMTQEEWEDIHDYAPPAATGVAEQQREEEKEEQEEEEEG</sequence>
<organism evidence="2 3">
    <name type="scientific">Nitrososphaera viennensis EN76</name>
    <dbReference type="NCBI Taxonomy" id="926571"/>
    <lineage>
        <taxon>Archaea</taxon>
        <taxon>Nitrososphaerota</taxon>
        <taxon>Nitrososphaeria</taxon>
        <taxon>Nitrososphaerales</taxon>
        <taxon>Nitrososphaeraceae</taxon>
        <taxon>Nitrososphaera</taxon>
    </lineage>
</organism>
<dbReference type="KEGG" id="nvn:NVIE_017120"/>
<dbReference type="RefSeq" id="WP_158435151.1">
    <property type="nucleotide sequence ID" value="NZ_CP007536.1"/>
</dbReference>
<dbReference type="HOGENOM" id="CLU_2968579_0_0_2"/>
<dbReference type="Proteomes" id="UP000027093">
    <property type="component" value="Chromosome"/>
</dbReference>
<protein>
    <submittedName>
        <fullName evidence="2">Uncharacterized protein</fullName>
    </submittedName>
</protein>
<evidence type="ECO:0000313" key="2">
    <source>
        <dbReference type="EMBL" id="AIC15970.1"/>
    </source>
</evidence>
<evidence type="ECO:0000313" key="3">
    <source>
        <dbReference type="Proteomes" id="UP000027093"/>
    </source>
</evidence>
<feature type="compositionally biased region" description="Acidic residues" evidence="1">
    <location>
        <begin position="48"/>
        <end position="58"/>
    </location>
</feature>
<evidence type="ECO:0000256" key="1">
    <source>
        <dbReference type="SAM" id="MobiDB-lite"/>
    </source>
</evidence>
<dbReference type="EMBL" id="CP007536">
    <property type="protein sequence ID" value="AIC15970.1"/>
    <property type="molecule type" value="Genomic_DNA"/>
</dbReference>
<name>A0A060HL91_9ARCH</name>
<feature type="region of interest" description="Disordered" evidence="1">
    <location>
        <begin position="31"/>
        <end position="58"/>
    </location>
</feature>
<keyword evidence="3" id="KW-1185">Reference proteome</keyword>
<reference evidence="2 3" key="1">
    <citation type="journal article" date="2014" name="Int. J. Syst. Evol. Microbiol.">
        <title>Nitrososphaera viennensis gen. nov., sp. nov., an aerobic and mesophilic, ammonia-oxidizing archaeon from soil and a member of the archaeal phylum Thaumarchaeota.</title>
        <authorList>
            <person name="Stieglmeier M."/>
            <person name="Klingl A."/>
            <person name="Alves R.J."/>
            <person name="Rittmann S.K."/>
            <person name="Melcher M."/>
            <person name="Leisch N."/>
            <person name="Schleper C."/>
        </authorList>
    </citation>
    <scope>NUCLEOTIDE SEQUENCE [LARGE SCALE GENOMIC DNA]</scope>
    <source>
        <strain evidence="2">EN76</strain>
    </source>
</reference>
<dbReference type="STRING" id="926571.NVIE_017120"/>
<dbReference type="OrthoDB" id="11604at2157"/>
<dbReference type="GeneID" id="74946977"/>
<proteinExistence type="predicted"/>